<name>T0ZQ22_9ZZZZ</name>
<dbReference type="EMBL" id="AUZX01010630">
    <property type="protein sequence ID" value="EQD46748.1"/>
    <property type="molecule type" value="Genomic_DNA"/>
</dbReference>
<dbReference type="SUPFAM" id="SSF56176">
    <property type="entry name" value="FAD-binding/transporter-associated domain-like"/>
    <property type="match status" value="1"/>
</dbReference>
<proteinExistence type="predicted"/>
<dbReference type="AlphaFoldDB" id="T0ZQ22"/>
<evidence type="ECO:0000313" key="2">
    <source>
        <dbReference type="EMBL" id="EQD46748.1"/>
    </source>
</evidence>
<dbReference type="GO" id="GO:0050660">
    <property type="term" value="F:flavin adenine dinucleotide binding"/>
    <property type="evidence" value="ECO:0007669"/>
    <property type="project" value="InterPro"/>
</dbReference>
<comment type="caution">
    <text evidence="2">The sequence shown here is derived from an EMBL/GenBank/DDBJ whole genome shotgun (WGS) entry which is preliminary data.</text>
</comment>
<gene>
    <name evidence="2" type="ORF">B1A_14484</name>
</gene>
<dbReference type="InterPro" id="IPR036318">
    <property type="entry name" value="FAD-bd_PCMH-like_sf"/>
</dbReference>
<feature type="domain" description="Transporter-associated" evidence="1">
    <location>
        <begin position="1"/>
        <end position="51"/>
    </location>
</feature>
<dbReference type="Gene3D" id="3.30.465.10">
    <property type="match status" value="1"/>
</dbReference>
<evidence type="ECO:0000259" key="1">
    <source>
        <dbReference type="Pfam" id="PF03471"/>
    </source>
</evidence>
<accession>T0ZQ22</accession>
<organism evidence="2">
    <name type="scientific">mine drainage metagenome</name>
    <dbReference type="NCBI Taxonomy" id="410659"/>
    <lineage>
        <taxon>unclassified sequences</taxon>
        <taxon>metagenomes</taxon>
        <taxon>ecological metagenomes</taxon>
    </lineage>
</organism>
<reference evidence="2" key="2">
    <citation type="journal article" date="2014" name="ISME J.">
        <title>Microbial stratification in low pH oxic and suboxic macroscopic growths along an acid mine drainage.</title>
        <authorList>
            <person name="Mendez-Garcia C."/>
            <person name="Mesa V."/>
            <person name="Sprenger R.R."/>
            <person name="Richter M."/>
            <person name="Diez M.S."/>
            <person name="Solano J."/>
            <person name="Bargiela R."/>
            <person name="Golyshina O.V."/>
            <person name="Manteca A."/>
            <person name="Ramos J.L."/>
            <person name="Gallego J.R."/>
            <person name="Llorente I."/>
            <person name="Martins Dos Santos V.A."/>
            <person name="Jensen O.N."/>
            <person name="Pelaez A.I."/>
            <person name="Sanchez J."/>
            <person name="Ferrer M."/>
        </authorList>
    </citation>
    <scope>NUCLEOTIDE SEQUENCE</scope>
</reference>
<protein>
    <submittedName>
        <fullName evidence="2">Transporter-associated region domain protein</fullName>
    </submittedName>
</protein>
<dbReference type="Pfam" id="PF03471">
    <property type="entry name" value="CorC_HlyC"/>
    <property type="match status" value="1"/>
</dbReference>
<reference evidence="2" key="1">
    <citation type="submission" date="2013-08" db="EMBL/GenBank/DDBJ databases">
        <authorList>
            <person name="Mendez C."/>
            <person name="Richter M."/>
            <person name="Ferrer M."/>
            <person name="Sanchez J."/>
        </authorList>
    </citation>
    <scope>NUCLEOTIDE SEQUENCE</scope>
</reference>
<dbReference type="InterPro" id="IPR005170">
    <property type="entry name" value="Transptr-assoc_dom"/>
</dbReference>
<feature type="non-terminal residue" evidence="2">
    <location>
        <position position="1"/>
    </location>
</feature>
<dbReference type="InterPro" id="IPR016169">
    <property type="entry name" value="FAD-bd_PCMH_sub2"/>
</dbReference>
<sequence length="60" mass="6339">LPTDGPKTLNGLLLERLETIPAPGTTLKVGPYLFEVLQIADNAIKTVRVRAPPAQAAAMS</sequence>